<protein>
    <recommendedName>
        <fullName evidence="4">Cbb3-type cytochrome c oxidase subunit I</fullName>
    </recommendedName>
</protein>
<feature type="transmembrane region" description="Helical" evidence="1">
    <location>
        <begin position="301"/>
        <end position="322"/>
    </location>
</feature>
<feature type="transmembrane region" description="Helical" evidence="1">
    <location>
        <begin position="206"/>
        <end position="227"/>
    </location>
</feature>
<accession>A0ABZ1C4Y2</accession>
<reference evidence="2 3" key="1">
    <citation type="submission" date="2021-08" db="EMBL/GenBank/DDBJ databases">
        <authorList>
            <person name="Zhang D."/>
            <person name="Zhang A."/>
            <person name="Wang L."/>
        </authorList>
    </citation>
    <scope>NUCLEOTIDE SEQUENCE [LARGE SCALE GENOMIC DNA]</scope>
    <source>
        <strain evidence="2 3">WL0086</strain>
    </source>
</reference>
<evidence type="ECO:0000313" key="2">
    <source>
        <dbReference type="EMBL" id="WRQ86536.1"/>
    </source>
</evidence>
<dbReference type="EMBL" id="CP139781">
    <property type="protein sequence ID" value="WRQ86536.1"/>
    <property type="molecule type" value="Genomic_DNA"/>
</dbReference>
<reference evidence="2 3" key="2">
    <citation type="submission" date="2023-12" db="EMBL/GenBank/DDBJ databases">
        <title>Description of an unclassified Opitutus bacterium of Verrucomicrobiota.</title>
        <authorList>
            <person name="Zhang D.-F."/>
        </authorList>
    </citation>
    <scope>NUCLEOTIDE SEQUENCE [LARGE SCALE GENOMIC DNA]</scope>
    <source>
        <strain evidence="2 3">WL0086</strain>
    </source>
</reference>
<keyword evidence="1" id="KW-0472">Membrane</keyword>
<dbReference type="RefSeq" id="WP_221033219.1">
    <property type="nucleotide sequence ID" value="NZ_CP139781.1"/>
</dbReference>
<dbReference type="InterPro" id="IPR036927">
    <property type="entry name" value="Cyt_c_oxase-like_su1_sf"/>
</dbReference>
<name>A0ABZ1C4Y2_9BACT</name>
<sequence length="415" mass="43417">MALSYIVAGLLCLLGATAWLALQPGLVRLPYVHPHVVGLMHLWLPGFLLTVCLGAVYQLAPVILGARLAGVRAAWWHLGLHLTGLLLLVPGLALGRYLAAALGGTLIAIGGVIGAIVVGRTYLASSRRDAIAACLPLSTGWLALTFVLGVITASNRHTPWIPVSILSLLGAHAHLGLAGFFLTLLQGAGFQLVPMFTLGSAQRPRCIAAGLICTQVGLPLLALGLGLERSPLATLGALLLLGGIVCSGAALVATLHSRRKPKLETPLRAFLTGLGLLATAAIGVTLTRLLHSGAWPSPVAVSLYGLVLVPGALALAVMGMLLKIVPFLTWMQAYGPKVGKQTVPRATDLSRPRLEAAWFTLHLAALSTLCVAMWWVAPVYTSRVGGLTLFAAAAIYLINLCKILCHLRPTKASSK</sequence>
<feature type="transmembrane region" description="Helical" evidence="1">
    <location>
        <begin position="383"/>
        <end position="405"/>
    </location>
</feature>
<gene>
    <name evidence="2" type="ORF">K1X11_017125</name>
</gene>
<evidence type="ECO:0000313" key="3">
    <source>
        <dbReference type="Proteomes" id="UP000738431"/>
    </source>
</evidence>
<feature type="transmembrane region" description="Helical" evidence="1">
    <location>
        <begin position="73"/>
        <end position="92"/>
    </location>
</feature>
<dbReference type="Proteomes" id="UP000738431">
    <property type="component" value="Chromosome"/>
</dbReference>
<feature type="transmembrane region" description="Helical" evidence="1">
    <location>
        <begin position="267"/>
        <end position="289"/>
    </location>
</feature>
<organism evidence="2 3">
    <name type="scientific">Actomonas aquatica</name>
    <dbReference type="NCBI Taxonomy" id="2866162"/>
    <lineage>
        <taxon>Bacteria</taxon>
        <taxon>Pseudomonadati</taxon>
        <taxon>Verrucomicrobiota</taxon>
        <taxon>Opitutia</taxon>
        <taxon>Opitutales</taxon>
        <taxon>Opitutaceae</taxon>
        <taxon>Actomonas</taxon>
    </lineage>
</organism>
<feature type="transmembrane region" description="Helical" evidence="1">
    <location>
        <begin position="160"/>
        <end position="185"/>
    </location>
</feature>
<dbReference type="Gene3D" id="1.20.210.10">
    <property type="entry name" value="Cytochrome c oxidase-like, subunit I domain"/>
    <property type="match status" value="1"/>
</dbReference>
<proteinExistence type="predicted"/>
<feature type="transmembrane region" description="Helical" evidence="1">
    <location>
        <begin position="356"/>
        <end position="377"/>
    </location>
</feature>
<evidence type="ECO:0008006" key="4">
    <source>
        <dbReference type="Google" id="ProtNLM"/>
    </source>
</evidence>
<evidence type="ECO:0000256" key="1">
    <source>
        <dbReference type="SAM" id="Phobius"/>
    </source>
</evidence>
<feature type="transmembrane region" description="Helical" evidence="1">
    <location>
        <begin position="130"/>
        <end position="154"/>
    </location>
</feature>
<keyword evidence="1" id="KW-1133">Transmembrane helix</keyword>
<keyword evidence="1" id="KW-0812">Transmembrane</keyword>
<feature type="transmembrane region" description="Helical" evidence="1">
    <location>
        <begin position="98"/>
        <end position="118"/>
    </location>
</feature>
<keyword evidence="3" id="KW-1185">Reference proteome</keyword>
<feature type="transmembrane region" description="Helical" evidence="1">
    <location>
        <begin position="42"/>
        <end position="66"/>
    </location>
</feature>
<feature type="transmembrane region" description="Helical" evidence="1">
    <location>
        <begin position="233"/>
        <end position="255"/>
    </location>
</feature>